<sequence length="110" mass="12420">MDYDAQPHLSGLARRGDMEGLQRAVDTGRRMDACNKFGESVVHVACRRGNLPLLLFLVANGGSLTACDDLGRFPLHERGCSPLRYVKEESWPAWRQFLDEVVDEFWPSLV</sequence>
<evidence type="ECO:0000313" key="3">
    <source>
        <dbReference type="Proteomes" id="UP000002630"/>
    </source>
</evidence>
<dbReference type="InParanoid" id="D8LCH5"/>
<dbReference type="PROSITE" id="PS50088">
    <property type="entry name" value="ANK_REPEAT"/>
    <property type="match status" value="1"/>
</dbReference>
<evidence type="ECO:0000313" key="2">
    <source>
        <dbReference type="EMBL" id="CBN78211.1"/>
    </source>
</evidence>
<dbReference type="InterPro" id="IPR036770">
    <property type="entry name" value="Ankyrin_rpt-contain_sf"/>
</dbReference>
<keyword evidence="1" id="KW-0040">ANK repeat</keyword>
<accession>D8LCH5</accession>
<dbReference type="Pfam" id="PF13637">
    <property type="entry name" value="Ank_4"/>
    <property type="match status" value="1"/>
</dbReference>
<reference evidence="2 3" key="1">
    <citation type="journal article" date="2010" name="Nature">
        <title>The Ectocarpus genome and the independent evolution of multicellularity in brown algae.</title>
        <authorList>
            <person name="Cock J.M."/>
            <person name="Sterck L."/>
            <person name="Rouze P."/>
            <person name="Scornet D."/>
            <person name="Allen A.E."/>
            <person name="Amoutzias G."/>
            <person name="Anthouard V."/>
            <person name="Artiguenave F."/>
            <person name="Aury J.M."/>
            <person name="Badger J.H."/>
            <person name="Beszteri B."/>
            <person name="Billiau K."/>
            <person name="Bonnet E."/>
            <person name="Bothwell J.H."/>
            <person name="Bowler C."/>
            <person name="Boyen C."/>
            <person name="Brownlee C."/>
            <person name="Carrano C.J."/>
            <person name="Charrier B."/>
            <person name="Cho G.Y."/>
            <person name="Coelho S.M."/>
            <person name="Collen J."/>
            <person name="Corre E."/>
            <person name="Da Silva C."/>
            <person name="Delage L."/>
            <person name="Delaroque N."/>
            <person name="Dittami S.M."/>
            <person name="Doulbeau S."/>
            <person name="Elias M."/>
            <person name="Farnham G."/>
            <person name="Gachon C.M."/>
            <person name="Gschloessl B."/>
            <person name="Heesch S."/>
            <person name="Jabbari K."/>
            <person name="Jubin C."/>
            <person name="Kawai H."/>
            <person name="Kimura K."/>
            <person name="Kloareg B."/>
            <person name="Kupper F.C."/>
            <person name="Lang D."/>
            <person name="Le Bail A."/>
            <person name="Leblanc C."/>
            <person name="Lerouge P."/>
            <person name="Lohr M."/>
            <person name="Lopez P.J."/>
            <person name="Martens C."/>
            <person name="Maumus F."/>
            <person name="Michel G."/>
            <person name="Miranda-Saavedra D."/>
            <person name="Morales J."/>
            <person name="Moreau H."/>
            <person name="Motomura T."/>
            <person name="Nagasato C."/>
            <person name="Napoli C.A."/>
            <person name="Nelson D.R."/>
            <person name="Nyvall-Collen P."/>
            <person name="Peters A.F."/>
            <person name="Pommier C."/>
            <person name="Potin P."/>
            <person name="Poulain J."/>
            <person name="Quesneville H."/>
            <person name="Read B."/>
            <person name="Rensing S.A."/>
            <person name="Ritter A."/>
            <person name="Rousvoal S."/>
            <person name="Samanta M."/>
            <person name="Samson G."/>
            <person name="Schroeder D.C."/>
            <person name="Segurens B."/>
            <person name="Strittmatter M."/>
            <person name="Tonon T."/>
            <person name="Tregear J.W."/>
            <person name="Valentin K."/>
            <person name="von Dassow P."/>
            <person name="Yamagishi T."/>
            <person name="Van de Peer Y."/>
            <person name="Wincker P."/>
        </authorList>
    </citation>
    <scope>NUCLEOTIDE SEQUENCE [LARGE SCALE GENOMIC DNA]</scope>
    <source>
        <strain evidence="3">Ec32 / CCAP1310/4</strain>
    </source>
</reference>
<feature type="repeat" description="ANK" evidence="1">
    <location>
        <begin position="37"/>
        <end position="69"/>
    </location>
</feature>
<evidence type="ECO:0000256" key="1">
    <source>
        <dbReference type="PROSITE-ProRule" id="PRU00023"/>
    </source>
</evidence>
<dbReference type="Gene3D" id="1.25.40.20">
    <property type="entry name" value="Ankyrin repeat-containing domain"/>
    <property type="match status" value="1"/>
</dbReference>
<proteinExistence type="predicted"/>
<protein>
    <submittedName>
        <fullName evidence="2">Uncharacterized protein</fullName>
    </submittedName>
</protein>
<dbReference type="SUPFAM" id="SSF48403">
    <property type="entry name" value="Ankyrin repeat"/>
    <property type="match status" value="1"/>
</dbReference>
<dbReference type="Proteomes" id="UP000002630">
    <property type="component" value="Linkage Group LG27"/>
</dbReference>
<dbReference type="EMBL" id="FN647715">
    <property type="protein sequence ID" value="CBN78211.1"/>
    <property type="molecule type" value="Genomic_DNA"/>
</dbReference>
<name>D8LCH5_ECTSI</name>
<dbReference type="OMA" id="QYARREH"/>
<organism evidence="2 3">
    <name type="scientific">Ectocarpus siliculosus</name>
    <name type="common">Brown alga</name>
    <name type="synonym">Conferva siliculosa</name>
    <dbReference type="NCBI Taxonomy" id="2880"/>
    <lineage>
        <taxon>Eukaryota</taxon>
        <taxon>Sar</taxon>
        <taxon>Stramenopiles</taxon>
        <taxon>Ochrophyta</taxon>
        <taxon>PX clade</taxon>
        <taxon>Phaeophyceae</taxon>
        <taxon>Ectocarpales</taxon>
        <taxon>Ectocarpaceae</taxon>
        <taxon>Ectocarpus</taxon>
    </lineage>
</organism>
<dbReference type="InterPro" id="IPR002110">
    <property type="entry name" value="Ankyrin_rpt"/>
</dbReference>
<keyword evidence="3" id="KW-1185">Reference proteome</keyword>
<gene>
    <name evidence="2" type="ORF">Esi_0103_0074</name>
</gene>
<dbReference type="OrthoDB" id="204260at2759"/>
<dbReference type="AlphaFoldDB" id="D8LCH5"/>
<dbReference type="EMBL" id="FN649752">
    <property type="protein sequence ID" value="CBN78211.1"/>
    <property type="molecule type" value="Genomic_DNA"/>
</dbReference>